<organism evidence="1 2">
    <name type="scientific">Gehongia tenuis</name>
    <dbReference type="NCBI Taxonomy" id="2763655"/>
    <lineage>
        <taxon>Bacteria</taxon>
        <taxon>Bacillati</taxon>
        <taxon>Bacillota</taxon>
        <taxon>Clostridia</taxon>
        <taxon>Christensenellales</taxon>
        <taxon>Christensenellaceae</taxon>
        <taxon>Gehongia</taxon>
    </lineage>
</organism>
<protein>
    <recommendedName>
        <fullName evidence="3">Restriction endonuclease type II NotI domain-containing protein</fullName>
    </recommendedName>
</protein>
<proteinExistence type="predicted"/>
<evidence type="ECO:0000313" key="2">
    <source>
        <dbReference type="Proteomes" id="UP000623172"/>
    </source>
</evidence>
<gene>
    <name evidence="1" type="ORF">H8696_05905</name>
</gene>
<reference evidence="1" key="1">
    <citation type="submission" date="2020-08" db="EMBL/GenBank/DDBJ databases">
        <title>Genome public.</title>
        <authorList>
            <person name="Liu C."/>
            <person name="Sun Q."/>
        </authorList>
    </citation>
    <scope>NUCLEOTIDE SEQUENCE</scope>
    <source>
        <strain evidence="1">NSJ-53</strain>
    </source>
</reference>
<sequence length="317" mass="35397">MPKIFELLGYPLGDRSPVADNARRKAYCPFRGQSCDGGGNRYMTQIDLAQTKELRHFFHSELKRVPAGVCSIQLHGDEAPWIVCPHRLFAFRKGMDGPQGRLLQLAFEPGARVGVFPQVRVSQRRRGRIFACTFDYVLMELRSGMPAGNPVIVEVMSCSTSGGNGARRSQIAQAFQDALLGREHRAPGINYRQVEARMVSQLFVKSQVGKAWGGKTFWIIQDLLGEYISKTTALKLESFKTEEPLDINFLSLAYDKPFSAKGPVQLRAAEFYGGFLRPAGKPDFSDILLTDELPPKEALLKVLKARKPVVQLRVPID</sequence>
<evidence type="ECO:0000313" key="1">
    <source>
        <dbReference type="EMBL" id="MBC8531381.1"/>
    </source>
</evidence>
<dbReference type="AlphaFoldDB" id="A0A926HQM0"/>
<dbReference type="Proteomes" id="UP000623172">
    <property type="component" value="Unassembled WGS sequence"/>
</dbReference>
<evidence type="ECO:0008006" key="3">
    <source>
        <dbReference type="Google" id="ProtNLM"/>
    </source>
</evidence>
<keyword evidence="2" id="KW-1185">Reference proteome</keyword>
<comment type="caution">
    <text evidence="1">The sequence shown here is derived from an EMBL/GenBank/DDBJ whole genome shotgun (WGS) entry which is preliminary data.</text>
</comment>
<dbReference type="RefSeq" id="WP_249315928.1">
    <property type="nucleotide sequence ID" value="NZ_JACRSR010000001.1"/>
</dbReference>
<name>A0A926HQM0_9FIRM</name>
<accession>A0A926HQM0</accession>
<dbReference type="EMBL" id="JACRSR010000001">
    <property type="protein sequence ID" value="MBC8531381.1"/>
    <property type="molecule type" value="Genomic_DNA"/>
</dbReference>